<dbReference type="GO" id="GO:0005783">
    <property type="term" value="C:endoplasmic reticulum"/>
    <property type="evidence" value="ECO:0007669"/>
    <property type="project" value="TreeGrafter"/>
</dbReference>
<evidence type="ECO:0000256" key="7">
    <source>
        <dbReference type="ARBA" id="ARBA00022827"/>
    </source>
</evidence>
<keyword evidence="5" id="KW-0812">Transmembrane</keyword>
<sequence length="132" mass="14616">MWYTKGHFRKIGMVAGGTGVMPMYQLIRAICENDTGTTEVSLLYANRSESDILLCGELERFARQYAKNFRLRYILDSAPEGWTYGSGYVDRTVLAEQLPALSPDTKVMLCGPPGMVNATKKNLFALSIAKPG</sequence>
<dbReference type="EMBL" id="MDYP01000042">
    <property type="protein sequence ID" value="OQE01672.1"/>
    <property type="molecule type" value="Genomic_DNA"/>
</dbReference>
<comment type="subcellular location">
    <subcellularLocation>
        <location evidence="2">Mitochondrion outer membrane</location>
        <topology evidence="2">Single-pass membrane protein</topology>
    </subcellularLocation>
</comment>
<evidence type="ECO:0000256" key="3">
    <source>
        <dbReference type="ARBA" id="ARBA00006105"/>
    </source>
</evidence>
<dbReference type="FunFam" id="3.40.50.80:FF:000019">
    <property type="entry name" value="NADH-cytochrome b5 reductase"/>
    <property type="match status" value="1"/>
</dbReference>
<dbReference type="GO" id="GO:0005741">
    <property type="term" value="C:mitochondrial outer membrane"/>
    <property type="evidence" value="ECO:0007669"/>
    <property type="project" value="UniProtKB-SubCell"/>
</dbReference>
<proteinExistence type="inferred from homology"/>
<keyword evidence="9" id="KW-0560">Oxidoreductase</keyword>
<dbReference type="AlphaFoldDB" id="A0A1V6RIL9"/>
<evidence type="ECO:0000313" key="14">
    <source>
        <dbReference type="Proteomes" id="UP000191518"/>
    </source>
</evidence>
<reference evidence="14" key="1">
    <citation type="journal article" date="2017" name="Nat. Microbiol.">
        <title>Global analysis of biosynthetic gene clusters reveals vast potential of secondary metabolite production in Penicillium species.</title>
        <authorList>
            <person name="Nielsen J.C."/>
            <person name="Grijseels S."/>
            <person name="Prigent S."/>
            <person name="Ji B."/>
            <person name="Dainat J."/>
            <person name="Nielsen K.F."/>
            <person name="Frisvad J.C."/>
            <person name="Workman M."/>
            <person name="Nielsen J."/>
        </authorList>
    </citation>
    <scope>NUCLEOTIDE SEQUENCE [LARGE SCALE GENOMIC DNA]</scope>
    <source>
        <strain evidence="14">IBT 29486</strain>
    </source>
</reference>
<dbReference type="InterPro" id="IPR001433">
    <property type="entry name" value="OxRdtase_FAD/NAD-bd"/>
</dbReference>
<dbReference type="STRING" id="29845.A0A1V6RIL9"/>
<keyword evidence="6" id="KW-0496">Mitochondrion</keyword>
<name>A0A1V6RIL9_9EURO</name>
<keyword evidence="6" id="KW-1000">Mitochondrion outer membrane</keyword>
<dbReference type="SUPFAM" id="SSF52343">
    <property type="entry name" value="Ferredoxin reductase-like, C-terminal NADP-linked domain"/>
    <property type="match status" value="1"/>
</dbReference>
<evidence type="ECO:0000256" key="8">
    <source>
        <dbReference type="ARBA" id="ARBA00022989"/>
    </source>
</evidence>
<comment type="cofactor">
    <cofactor evidence="1">
        <name>FAD</name>
        <dbReference type="ChEBI" id="CHEBI:57692"/>
    </cofactor>
</comment>
<dbReference type="PRINTS" id="PR00406">
    <property type="entry name" value="CYTB5RDTASE"/>
</dbReference>
<evidence type="ECO:0000256" key="2">
    <source>
        <dbReference type="ARBA" id="ARBA00004572"/>
    </source>
</evidence>
<evidence type="ECO:0000256" key="4">
    <source>
        <dbReference type="ARBA" id="ARBA00022630"/>
    </source>
</evidence>
<keyword evidence="14" id="KW-1185">Reference proteome</keyword>
<evidence type="ECO:0000256" key="10">
    <source>
        <dbReference type="ARBA" id="ARBA00023027"/>
    </source>
</evidence>
<keyword evidence="7" id="KW-0274">FAD</keyword>
<keyword evidence="4" id="KW-0285">Flavoprotein</keyword>
<evidence type="ECO:0000256" key="5">
    <source>
        <dbReference type="ARBA" id="ARBA00022692"/>
    </source>
</evidence>
<evidence type="ECO:0000256" key="6">
    <source>
        <dbReference type="ARBA" id="ARBA00022787"/>
    </source>
</evidence>
<evidence type="ECO:0000256" key="9">
    <source>
        <dbReference type="ARBA" id="ARBA00023002"/>
    </source>
</evidence>
<dbReference type="PRINTS" id="PR00371">
    <property type="entry name" value="FPNCR"/>
</dbReference>
<dbReference type="Gene3D" id="3.40.50.80">
    <property type="entry name" value="Nucleotide-binding domain of ferredoxin-NADP reductase (FNR) module"/>
    <property type="match status" value="1"/>
</dbReference>
<protein>
    <recommendedName>
        <fullName evidence="12">Oxidoreductase FAD/NAD(P)-binding domain-containing protein</fullName>
    </recommendedName>
</protein>
<dbReference type="PANTHER" id="PTHR19370:SF178">
    <property type="entry name" value="CYTOCHROME-B5 REDUCTASE"/>
    <property type="match status" value="1"/>
</dbReference>
<organism evidence="13 14">
    <name type="scientific">Penicillium vulpinum</name>
    <dbReference type="NCBI Taxonomy" id="29845"/>
    <lineage>
        <taxon>Eukaryota</taxon>
        <taxon>Fungi</taxon>
        <taxon>Dikarya</taxon>
        <taxon>Ascomycota</taxon>
        <taxon>Pezizomycotina</taxon>
        <taxon>Eurotiomycetes</taxon>
        <taxon>Eurotiomycetidae</taxon>
        <taxon>Eurotiales</taxon>
        <taxon>Aspergillaceae</taxon>
        <taxon>Penicillium</taxon>
    </lineage>
</organism>
<dbReference type="InterPro" id="IPR001834">
    <property type="entry name" value="CBR-like"/>
</dbReference>
<keyword evidence="8" id="KW-1133">Transmembrane helix</keyword>
<dbReference type="InterPro" id="IPR001709">
    <property type="entry name" value="Flavoprot_Pyr_Nucl_cyt_Rdtase"/>
</dbReference>
<comment type="similarity">
    <text evidence="3">Belongs to the flavoprotein pyridine nucleotide cytochrome reductase family.</text>
</comment>
<evidence type="ECO:0000313" key="13">
    <source>
        <dbReference type="EMBL" id="OQE01672.1"/>
    </source>
</evidence>
<dbReference type="PANTHER" id="PTHR19370">
    <property type="entry name" value="NADH-CYTOCHROME B5 REDUCTASE"/>
    <property type="match status" value="1"/>
</dbReference>
<evidence type="ECO:0000256" key="11">
    <source>
        <dbReference type="ARBA" id="ARBA00023136"/>
    </source>
</evidence>
<feature type="domain" description="Oxidoreductase FAD/NAD(P)-binding" evidence="12">
    <location>
        <begin position="13"/>
        <end position="120"/>
    </location>
</feature>
<evidence type="ECO:0000256" key="1">
    <source>
        <dbReference type="ARBA" id="ARBA00001974"/>
    </source>
</evidence>
<dbReference type="Pfam" id="PF00175">
    <property type="entry name" value="NAD_binding_1"/>
    <property type="match status" value="1"/>
</dbReference>
<dbReference type="Proteomes" id="UP000191518">
    <property type="component" value="Unassembled WGS sequence"/>
</dbReference>
<accession>A0A1V6RIL9</accession>
<dbReference type="CDD" id="cd06183">
    <property type="entry name" value="cyt_b5_reduct_like"/>
    <property type="match status" value="1"/>
</dbReference>
<evidence type="ECO:0000259" key="12">
    <source>
        <dbReference type="Pfam" id="PF00175"/>
    </source>
</evidence>
<keyword evidence="10" id="KW-0520">NAD</keyword>
<comment type="caution">
    <text evidence="13">The sequence shown here is derived from an EMBL/GenBank/DDBJ whole genome shotgun (WGS) entry which is preliminary data.</text>
</comment>
<gene>
    <name evidence="13" type="ORF">PENVUL_c042G08237</name>
</gene>
<keyword evidence="11" id="KW-0472">Membrane</keyword>
<dbReference type="InterPro" id="IPR039261">
    <property type="entry name" value="FNR_nucleotide-bd"/>
</dbReference>
<dbReference type="GO" id="GO:0016491">
    <property type="term" value="F:oxidoreductase activity"/>
    <property type="evidence" value="ECO:0007669"/>
    <property type="project" value="UniProtKB-KW"/>
</dbReference>